<feature type="domain" description="Fibronectin type-III" evidence="14">
    <location>
        <begin position="840"/>
        <end position="933"/>
    </location>
</feature>
<dbReference type="PANTHER" id="PTHR44170:SF54">
    <property type="entry name" value="FI24025P1"/>
    <property type="match status" value="1"/>
</dbReference>
<feature type="domain" description="Ig-like" evidence="13">
    <location>
        <begin position="141"/>
        <end position="228"/>
    </location>
</feature>
<feature type="domain" description="Fibronectin type-III" evidence="14">
    <location>
        <begin position="938"/>
        <end position="1035"/>
    </location>
</feature>
<dbReference type="InterPro" id="IPR036179">
    <property type="entry name" value="Ig-like_dom_sf"/>
</dbReference>
<reference evidence="15 16" key="1">
    <citation type="journal article" date="2017" name="Gigascience">
        <title>Genome sequence of the small brown planthopper, Laodelphax striatellus.</title>
        <authorList>
            <person name="Zhu J."/>
            <person name="Jiang F."/>
            <person name="Wang X."/>
            <person name="Yang P."/>
            <person name="Bao Y."/>
            <person name="Zhao W."/>
            <person name="Wang W."/>
            <person name="Lu H."/>
            <person name="Wang Q."/>
            <person name="Cui N."/>
            <person name="Li J."/>
            <person name="Chen X."/>
            <person name="Luo L."/>
            <person name="Yu J."/>
            <person name="Kang L."/>
            <person name="Cui F."/>
        </authorList>
    </citation>
    <scope>NUCLEOTIDE SEQUENCE [LARGE SCALE GENOMIC DNA]</scope>
    <source>
        <strain evidence="15">Lst14</strain>
    </source>
</reference>
<name>A0A482WRS9_LAOST</name>
<sequence length="1401" mass="153707">MIPSSVNALSEKLWPLFIVCFFIRYSAVSGDEGSQVRLSLIEEPENIVVTEGSSKVLNCAAASSDPRQTPIIKWRVNNDPLTFIGDSHRRQLSNGSLHLSKLFSEDNEYSDGVEHYQCVASLENVGSIVSHTAKVSLARVPKFIKQPTDIRVFQGQTAHFNCLVESNSEVTRVWLKDQRPLRWDETRMFILPSGSLEIDEVRSQDRGSYQCNVSNLAGRRLSEKAILSVEDDDLELSINSMTVFIAKPRDTIAVVGSTVTLDCAANGNPQPLFVWLKNGVSLDMADLDSRFRRVGTGSLQISNVEEGDTGSYQCRAGNKEDSVDAFASLRVQVPPSFVRKPVDRTAREKEDIELDCQVYGIPEPKVQWLKNGEVLNVNTDYMQLVKGNNLKIMGLMAQDAGIFQCIASNPAGNIQASAHLSVLNLDPIRKLEENKVPSAPTDLEAVITGARFITLKWKPPKHTRGEIQWYSIYYKPEDSSRERAVNTTGSKLEEVNIQGLLPDKSYHFRVVASNSVGSGVSSTPLVVTTQPEDHVDVPGPPLKLTAVATAPNELSVQWQPPALNNGPVQRYKLFYIETDSSEQHHVVTSHTKYILTGLNNYTEYNLWVVAINQNGQGSSSEEITARTVSTLPSKPPQNVIVEPNSSNSVIVKWEPPPKDSQNGVITGYKMKYKKKKGSKRVSSIMIAADRRSYPLTSLDRSSAYQVRLWAMNVNGTGPATDWINATTYENDLDESSVPGQPQSMKVQAGTDSLIVMWMPPVNQNIMVRGYTIGWGKGVPDVYSQVLDSEQRRAVIKPLEPNSEYVISVRANNNKGDGVPIYEHVTTTLEIPPEPNVPLMPPVGLKAIVLSPTTAVIQWIDSQSNPSDKRLYIIKTVVPHSASNPRYKYYNSTDMSYMIDDLKPSTQYEFTVKVVKGRNESPWSMVVQNTTFESVPATPPRDLTVVPVPDNPTMVNLNWQPPKTPNGQIKGYIVSYTTDLSNRDSDWVIENIAGDKMTATVKGLTHSTTYYFKIQAKNSKGYSPTSLITNFTTGPGSDTRHFHEVGLGVKDGRSGLSNTTLLYILAASCFLFISGVAIGIAIVCCRRVSDAQERSKKGYMKGNASKPGQSSIKPPDLWIHHDQMELKAMEKSSQGSLDIGPRDIDTDSEPPTRHQPTNSLDKRSYSSCVGSASQPLLMPEEKSSTARRVLKPKPITLPVEAQPLREPVATATPVGGPGPCISSTQSTIDPARPLYPRTQYSISRAHVTIDPNLENPYVVQSGMAAYESVPHPPSSSQASNYGEGTAAGTGGTGSIGKRLQGHPLKSFSVPAPPPQSAPSTPQQKHVVRPQPACGSSPYKKAGHYAGQGPISSPAITKTVRTTEPEPSKIQPSYSTEELNQEMANLEGLMKDLNAITASEFEC</sequence>
<dbReference type="InterPro" id="IPR003599">
    <property type="entry name" value="Ig_sub"/>
</dbReference>
<keyword evidence="4" id="KW-0677">Repeat</keyword>
<evidence type="ECO:0000256" key="5">
    <source>
        <dbReference type="ARBA" id="ARBA00022989"/>
    </source>
</evidence>
<dbReference type="InParanoid" id="A0A482WRS9"/>
<dbReference type="InterPro" id="IPR036116">
    <property type="entry name" value="FN3_sf"/>
</dbReference>
<dbReference type="Pfam" id="PF06583">
    <property type="entry name" value="Neogenin_C"/>
    <property type="match status" value="1"/>
</dbReference>
<feature type="domain" description="Fibronectin type-III" evidence="14">
    <location>
        <begin position="635"/>
        <end position="730"/>
    </location>
</feature>
<dbReference type="GO" id="GO:0016020">
    <property type="term" value="C:membrane"/>
    <property type="evidence" value="ECO:0007669"/>
    <property type="project" value="UniProtKB-SubCell"/>
</dbReference>
<gene>
    <name evidence="15" type="ORF">LSTR_LSTR013382</name>
</gene>
<dbReference type="InterPro" id="IPR003598">
    <property type="entry name" value="Ig_sub2"/>
</dbReference>
<comment type="caution">
    <text evidence="15">The sequence shown here is derived from an EMBL/GenBank/DDBJ whole genome shotgun (WGS) entry which is preliminary data.</text>
</comment>
<feature type="domain" description="Ig-like" evidence="13">
    <location>
        <begin position="256"/>
        <end position="330"/>
    </location>
</feature>
<dbReference type="STRING" id="195883.A0A482WRS9"/>
<evidence type="ECO:0000256" key="12">
    <source>
        <dbReference type="SAM" id="SignalP"/>
    </source>
</evidence>
<comment type="similarity">
    <text evidence="2">Belongs to the immunoglobulin superfamily. DCC family.</text>
</comment>
<dbReference type="InterPro" id="IPR003961">
    <property type="entry name" value="FN3_dom"/>
</dbReference>
<dbReference type="Gene3D" id="2.60.40.10">
    <property type="entry name" value="Immunoglobulins"/>
    <property type="match status" value="10"/>
</dbReference>
<dbReference type="Pfam" id="PF00041">
    <property type="entry name" value="fn3"/>
    <property type="match status" value="6"/>
</dbReference>
<dbReference type="CDD" id="cd00063">
    <property type="entry name" value="FN3"/>
    <property type="match status" value="6"/>
</dbReference>
<dbReference type="InterPro" id="IPR007110">
    <property type="entry name" value="Ig-like_dom"/>
</dbReference>
<dbReference type="PRINTS" id="PR00014">
    <property type="entry name" value="FNTYPEIII"/>
</dbReference>
<feature type="compositionally biased region" description="Polar residues" evidence="10">
    <location>
        <begin position="1348"/>
        <end position="1358"/>
    </location>
</feature>
<dbReference type="SMART" id="SM00409">
    <property type="entry name" value="IG"/>
    <property type="match status" value="4"/>
</dbReference>
<comment type="subcellular location">
    <subcellularLocation>
        <location evidence="1">Membrane</location>
        <topology evidence="1">Single-pass type I membrane protein</topology>
    </subcellularLocation>
</comment>
<dbReference type="PANTHER" id="PTHR44170">
    <property type="entry name" value="PROTEIN SIDEKICK"/>
    <property type="match status" value="1"/>
</dbReference>
<evidence type="ECO:0008006" key="17">
    <source>
        <dbReference type="Google" id="ProtNLM"/>
    </source>
</evidence>
<dbReference type="SMART" id="SM00060">
    <property type="entry name" value="FN3"/>
    <property type="match status" value="6"/>
</dbReference>
<dbReference type="PROSITE" id="PS50835">
    <property type="entry name" value="IG_LIKE"/>
    <property type="match status" value="4"/>
</dbReference>
<proteinExistence type="inferred from homology"/>
<dbReference type="InterPro" id="IPR010560">
    <property type="entry name" value="Neogenin_C"/>
</dbReference>
<evidence type="ECO:0000256" key="11">
    <source>
        <dbReference type="SAM" id="Phobius"/>
    </source>
</evidence>
<dbReference type="SUPFAM" id="SSF49265">
    <property type="entry name" value="Fibronectin type III"/>
    <property type="match status" value="4"/>
</dbReference>
<feature type="chain" id="PRO_5019739604" description="Neogenin" evidence="12">
    <location>
        <begin position="31"/>
        <end position="1401"/>
    </location>
</feature>
<evidence type="ECO:0000256" key="3">
    <source>
        <dbReference type="ARBA" id="ARBA00022692"/>
    </source>
</evidence>
<dbReference type="Proteomes" id="UP000291343">
    <property type="component" value="Unassembled WGS sequence"/>
</dbReference>
<feature type="signal peptide" evidence="12">
    <location>
        <begin position="1"/>
        <end position="30"/>
    </location>
</feature>
<feature type="compositionally biased region" description="Gly residues" evidence="10">
    <location>
        <begin position="1284"/>
        <end position="1293"/>
    </location>
</feature>
<keyword evidence="12" id="KW-0732">Signal</keyword>
<feature type="transmembrane region" description="Helical" evidence="11">
    <location>
        <begin position="1060"/>
        <end position="1084"/>
    </location>
</feature>
<keyword evidence="8" id="KW-0325">Glycoprotein</keyword>
<keyword evidence="7" id="KW-1015">Disulfide bond</keyword>
<feature type="domain" description="Fibronectin type-III" evidence="14">
    <location>
        <begin position="737"/>
        <end position="830"/>
    </location>
</feature>
<dbReference type="OrthoDB" id="114660at2759"/>
<protein>
    <recommendedName>
        <fullName evidence="17">Neogenin</fullName>
    </recommendedName>
</protein>
<keyword evidence="3 11" id="KW-0812">Transmembrane</keyword>
<dbReference type="FunFam" id="2.60.40.10:FF:000551">
    <property type="entry name" value="Protogenin A"/>
    <property type="match status" value="1"/>
</dbReference>
<accession>A0A482WRS9</accession>
<dbReference type="GO" id="GO:0009653">
    <property type="term" value="P:anatomical structure morphogenesis"/>
    <property type="evidence" value="ECO:0007669"/>
    <property type="project" value="UniProtKB-ARBA"/>
</dbReference>
<dbReference type="FunCoup" id="A0A482WRS9">
    <property type="interactions" value="595"/>
</dbReference>
<evidence type="ECO:0000259" key="13">
    <source>
        <dbReference type="PROSITE" id="PS50835"/>
    </source>
</evidence>
<dbReference type="SMR" id="A0A482WRS9"/>
<keyword evidence="6 11" id="KW-0472">Membrane</keyword>
<evidence type="ECO:0000256" key="1">
    <source>
        <dbReference type="ARBA" id="ARBA00004479"/>
    </source>
</evidence>
<keyword evidence="16" id="KW-1185">Reference proteome</keyword>
<keyword evidence="5 11" id="KW-1133">Transmembrane helix</keyword>
<dbReference type="InterPro" id="IPR013783">
    <property type="entry name" value="Ig-like_fold"/>
</dbReference>
<evidence type="ECO:0000256" key="9">
    <source>
        <dbReference type="ARBA" id="ARBA00023319"/>
    </source>
</evidence>
<evidence type="ECO:0000256" key="6">
    <source>
        <dbReference type="ARBA" id="ARBA00023136"/>
    </source>
</evidence>
<dbReference type="EMBL" id="QKKF02026906">
    <property type="protein sequence ID" value="RZF36158.1"/>
    <property type="molecule type" value="Genomic_DNA"/>
</dbReference>
<evidence type="ECO:0000259" key="14">
    <source>
        <dbReference type="PROSITE" id="PS50853"/>
    </source>
</evidence>
<evidence type="ECO:0000256" key="8">
    <source>
        <dbReference type="ARBA" id="ARBA00023180"/>
    </source>
</evidence>
<dbReference type="GO" id="GO:0030154">
    <property type="term" value="P:cell differentiation"/>
    <property type="evidence" value="ECO:0007669"/>
    <property type="project" value="UniProtKB-ARBA"/>
</dbReference>
<feature type="region of interest" description="Disordered" evidence="10">
    <location>
        <begin position="1209"/>
        <end position="1232"/>
    </location>
</feature>
<evidence type="ECO:0000256" key="10">
    <source>
        <dbReference type="SAM" id="MobiDB-lite"/>
    </source>
</evidence>
<evidence type="ECO:0000256" key="7">
    <source>
        <dbReference type="ARBA" id="ARBA00023157"/>
    </source>
</evidence>
<feature type="domain" description="Fibronectin type-III" evidence="14">
    <location>
        <begin position="540"/>
        <end position="630"/>
    </location>
</feature>
<feature type="region of interest" description="Disordered" evidence="10">
    <location>
        <begin position="1267"/>
        <end position="1374"/>
    </location>
</feature>
<evidence type="ECO:0000256" key="4">
    <source>
        <dbReference type="ARBA" id="ARBA00022737"/>
    </source>
</evidence>
<feature type="domain" description="Fibronectin type-III" evidence="14">
    <location>
        <begin position="439"/>
        <end position="532"/>
    </location>
</feature>
<feature type="domain" description="Ig-like" evidence="13">
    <location>
        <begin position="335"/>
        <end position="421"/>
    </location>
</feature>
<evidence type="ECO:0000256" key="2">
    <source>
        <dbReference type="ARBA" id="ARBA00009588"/>
    </source>
</evidence>
<keyword evidence="9" id="KW-0393">Immunoglobulin domain</keyword>
<evidence type="ECO:0000313" key="16">
    <source>
        <dbReference type="Proteomes" id="UP000291343"/>
    </source>
</evidence>
<dbReference type="FunFam" id="2.60.40.10:FF:000004">
    <property type="entry name" value="DCC isoform 1"/>
    <property type="match status" value="2"/>
</dbReference>
<organism evidence="15 16">
    <name type="scientific">Laodelphax striatellus</name>
    <name type="common">Small brown planthopper</name>
    <name type="synonym">Delphax striatella</name>
    <dbReference type="NCBI Taxonomy" id="195883"/>
    <lineage>
        <taxon>Eukaryota</taxon>
        <taxon>Metazoa</taxon>
        <taxon>Ecdysozoa</taxon>
        <taxon>Arthropoda</taxon>
        <taxon>Hexapoda</taxon>
        <taxon>Insecta</taxon>
        <taxon>Pterygota</taxon>
        <taxon>Neoptera</taxon>
        <taxon>Paraneoptera</taxon>
        <taxon>Hemiptera</taxon>
        <taxon>Auchenorrhyncha</taxon>
        <taxon>Fulgoroidea</taxon>
        <taxon>Delphacidae</taxon>
        <taxon>Criomorphinae</taxon>
        <taxon>Laodelphax</taxon>
    </lineage>
</organism>
<evidence type="ECO:0000313" key="15">
    <source>
        <dbReference type="EMBL" id="RZF36158.1"/>
    </source>
</evidence>
<dbReference type="SUPFAM" id="SSF48726">
    <property type="entry name" value="Immunoglobulin"/>
    <property type="match status" value="4"/>
</dbReference>
<dbReference type="Pfam" id="PF07679">
    <property type="entry name" value="I-set"/>
    <property type="match status" value="2"/>
</dbReference>
<feature type="region of interest" description="Disordered" evidence="10">
    <location>
        <begin position="1128"/>
        <end position="1185"/>
    </location>
</feature>
<feature type="compositionally biased region" description="Polar residues" evidence="10">
    <location>
        <begin position="1153"/>
        <end position="1173"/>
    </location>
</feature>
<dbReference type="InterPro" id="IPR013098">
    <property type="entry name" value="Ig_I-set"/>
</dbReference>
<dbReference type="Pfam" id="PF13927">
    <property type="entry name" value="Ig_3"/>
    <property type="match status" value="1"/>
</dbReference>
<feature type="region of interest" description="Disordered" evidence="10">
    <location>
        <begin position="1094"/>
        <end position="1115"/>
    </location>
</feature>
<dbReference type="PROSITE" id="PS50853">
    <property type="entry name" value="FN3"/>
    <property type="match status" value="6"/>
</dbReference>
<feature type="domain" description="Ig-like" evidence="13">
    <location>
        <begin position="38"/>
        <end position="136"/>
    </location>
</feature>
<dbReference type="GO" id="GO:0098609">
    <property type="term" value="P:cell-cell adhesion"/>
    <property type="evidence" value="ECO:0007669"/>
    <property type="project" value="TreeGrafter"/>
</dbReference>
<dbReference type="SMART" id="SM00408">
    <property type="entry name" value="IGc2"/>
    <property type="match status" value="3"/>
</dbReference>